<dbReference type="Proteomes" id="UP000264036">
    <property type="component" value="Unassembled WGS sequence"/>
</dbReference>
<dbReference type="EMBL" id="DOEK01000003">
    <property type="protein sequence ID" value="HBP27958.1"/>
    <property type="molecule type" value="Genomic_DNA"/>
</dbReference>
<evidence type="ECO:0000313" key="2">
    <source>
        <dbReference type="EMBL" id="HBP27958.1"/>
    </source>
</evidence>
<evidence type="ECO:0000256" key="1">
    <source>
        <dbReference type="SAM" id="SignalP"/>
    </source>
</evidence>
<comment type="caution">
    <text evidence="2">The sequence shown here is derived from an EMBL/GenBank/DDBJ whole genome shotgun (WGS) entry which is preliminary data.</text>
</comment>
<accession>A0A356LB28</accession>
<reference evidence="2 3" key="1">
    <citation type="journal article" date="2018" name="Nat. Biotechnol.">
        <title>A standardized bacterial taxonomy based on genome phylogeny substantially revises the tree of life.</title>
        <authorList>
            <person name="Parks D.H."/>
            <person name="Chuvochina M."/>
            <person name="Waite D.W."/>
            <person name="Rinke C."/>
            <person name="Skarshewski A."/>
            <person name="Chaumeil P.A."/>
            <person name="Hugenholtz P."/>
        </authorList>
    </citation>
    <scope>NUCLEOTIDE SEQUENCE [LARGE SCALE GENOMIC DNA]</scope>
    <source>
        <strain evidence="2">UBA10707</strain>
    </source>
</reference>
<feature type="signal peptide" evidence="1">
    <location>
        <begin position="1"/>
        <end position="26"/>
    </location>
</feature>
<proteinExistence type="predicted"/>
<gene>
    <name evidence="2" type="ORF">DD666_00905</name>
</gene>
<keyword evidence="1" id="KW-0732">Signal</keyword>
<organism evidence="2 3">
    <name type="scientific">Advenella kashmirensis</name>
    <dbReference type="NCBI Taxonomy" id="310575"/>
    <lineage>
        <taxon>Bacteria</taxon>
        <taxon>Pseudomonadati</taxon>
        <taxon>Pseudomonadota</taxon>
        <taxon>Betaproteobacteria</taxon>
        <taxon>Burkholderiales</taxon>
        <taxon>Alcaligenaceae</taxon>
    </lineage>
</organism>
<evidence type="ECO:0000313" key="3">
    <source>
        <dbReference type="Proteomes" id="UP000264036"/>
    </source>
</evidence>
<name>A0A356LB28_9BURK</name>
<feature type="chain" id="PRO_5016568343" evidence="1">
    <location>
        <begin position="27"/>
        <end position="124"/>
    </location>
</feature>
<dbReference type="AlphaFoldDB" id="A0A356LB28"/>
<sequence length="124" mass="14161">MYLSKYTKLAAIGMMLAISYPFVTLAQDGISVERAERICLNKSNLTDTFRALRTEHNLDGEKLYNFIFSILIKSNSMAVTTYKTQLYLDAITVDRPINELIYSNAKEVNYLACIEMLVKPNYSN</sequence>
<protein>
    <submittedName>
        <fullName evidence="2">Uncharacterized protein</fullName>
    </submittedName>
</protein>